<dbReference type="PANTHER" id="PTHR30290:SF38">
    <property type="entry name" value="D,D-DIPEPTIDE-BINDING PERIPLASMIC PROTEIN DDPA-RELATED"/>
    <property type="match status" value="1"/>
</dbReference>
<proteinExistence type="inferred from homology"/>
<dbReference type="Proteomes" id="UP000183900">
    <property type="component" value="Unassembled WGS sequence"/>
</dbReference>
<dbReference type="PROSITE" id="PS01040">
    <property type="entry name" value="SBP_BACTERIAL_5"/>
    <property type="match status" value="1"/>
</dbReference>
<dbReference type="SUPFAM" id="SSF53850">
    <property type="entry name" value="Periplasmic binding protein-like II"/>
    <property type="match status" value="1"/>
</dbReference>
<dbReference type="InterPro" id="IPR039424">
    <property type="entry name" value="SBP_5"/>
</dbReference>
<dbReference type="InterPro" id="IPR023765">
    <property type="entry name" value="SBP_5_CS"/>
</dbReference>
<evidence type="ECO:0000256" key="1">
    <source>
        <dbReference type="ARBA" id="ARBA00004418"/>
    </source>
</evidence>
<keyword evidence="3" id="KW-0732">Signal</keyword>
<dbReference type="PANTHER" id="PTHR30290">
    <property type="entry name" value="PERIPLASMIC BINDING COMPONENT OF ABC TRANSPORTER"/>
    <property type="match status" value="1"/>
</dbReference>
<protein>
    <submittedName>
        <fullName evidence="5">ABC-type transport system, periplasmic component</fullName>
    </submittedName>
</protein>
<organism evidence="5 6">
    <name type="scientific">Pannonibacter indicus</name>
    <dbReference type="NCBI Taxonomy" id="466044"/>
    <lineage>
        <taxon>Bacteria</taxon>
        <taxon>Pseudomonadati</taxon>
        <taxon>Pseudomonadota</taxon>
        <taxon>Alphaproteobacteria</taxon>
        <taxon>Hyphomicrobiales</taxon>
        <taxon>Stappiaceae</taxon>
        <taxon>Pannonibacter</taxon>
    </lineage>
</organism>
<name>A0A0K6ICI4_9HYPH</name>
<dbReference type="CDD" id="cd08502">
    <property type="entry name" value="PBP2_NikA_DppA_OppA_like_16"/>
    <property type="match status" value="1"/>
</dbReference>
<sequence>MLSVETGAASRLKAESRPCRLTGLGRLAAGLVAGTLLAGSAMAQEKVITAVMHSGLRVTDPVITTAHIVRNHAYMIYDVLIAVDENFTPRPQMADWTISDDKLTYTFTLRDGLKFHDGAPVTAEDAVASLKRWGQKDSGGQLIFDVTDSLTAADDKTLVWQLKEPYAPLIETLAKMSALPPFIMPASVAATPVSESIKSFIGSGPFRFVESEFQPGVSVTYEKFADYVPRDEPSSWMAGGKKVYVDKVKWVTMPDAQTAVNALSSGEIDYMEQVPVDLLPLLEGNEDVVSELRDPLGYQTMGRMNFLYPPFDNVKVRKAAMMAISQEQVLATLIGNPDYYKICGALFGCGTPLADETGAESLISGGNIEEAKKLLAESGYDGTPVVLMQPTDVPAISAQPVVAAQALRDAGFTVDLQPMDWQTLVTRRASQSKPSEGGWNLFFTNWAVPEIASPLINPMLNGRGSAAWFGWPTDEKLEALRKEFIAAGSAEEQVEVAKKIQAHAMDVVNYIPLGQYLTPQGRSVKLVDMIPSPVPVFWNMKKED</sequence>
<comment type="subcellular location">
    <subcellularLocation>
        <location evidence="1">Periplasm</location>
    </subcellularLocation>
</comment>
<dbReference type="AlphaFoldDB" id="A0A0K6ICI4"/>
<feature type="domain" description="Solute-binding protein family 5" evidence="4">
    <location>
        <begin position="90"/>
        <end position="447"/>
    </location>
</feature>
<dbReference type="InterPro" id="IPR030678">
    <property type="entry name" value="Peptide/Ni-bd"/>
</dbReference>
<dbReference type="GO" id="GO:0043190">
    <property type="term" value="C:ATP-binding cassette (ABC) transporter complex"/>
    <property type="evidence" value="ECO:0007669"/>
    <property type="project" value="InterPro"/>
</dbReference>
<accession>A0A0K6ICI4</accession>
<evidence type="ECO:0000256" key="2">
    <source>
        <dbReference type="ARBA" id="ARBA00005695"/>
    </source>
</evidence>
<dbReference type="Gene3D" id="3.10.105.10">
    <property type="entry name" value="Dipeptide-binding Protein, Domain 3"/>
    <property type="match status" value="1"/>
</dbReference>
<dbReference type="GO" id="GO:0030288">
    <property type="term" value="C:outer membrane-bounded periplasmic space"/>
    <property type="evidence" value="ECO:0007669"/>
    <property type="project" value="UniProtKB-ARBA"/>
</dbReference>
<dbReference type="GO" id="GO:1904680">
    <property type="term" value="F:peptide transmembrane transporter activity"/>
    <property type="evidence" value="ECO:0007669"/>
    <property type="project" value="TreeGrafter"/>
</dbReference>
<evidence type="ECO:0000313" key="6">
    <source>
        <dbReference type="Proteomes" id="UP000183900"/>
    </source>
</evidence>
<dbReference type="InterPro" id="IPR000914">
    <property type="entry name" value="SBP_5_dom"/>
</dbReference>
<evidence type="ECO:0000313" key="5">
    <source>
        <dbReference type="EMBL" id="CUB00821.1"/>
    </source>
</evidence>
<dbReference type="PIRSF" id="PIRSF002741">
    <property type="entry name" value="MppA"/>
    <property type="match status" value="1"/>
</dbReference>
<comment type="similarity">
    <text evidence="2">Belongs to the bacterial solute-binding protein 5 family.</text>
</comment>
<evidence type="ECO:0000256" key="3">
    <source>
        <dbReference type="ARBA" id="ARBA00022729"/>
    </source>
</evidence>
<dbReference type="Pfam" id="PF00496">
    <property type="entry name" value="SBP_bac_5"/>
    <property type="match status" value="1"/>
</dbReference>
<dbReference type="GO" id="GO:0015833">
    <property type="term" value="P:peptide transport"/>
    <property type="evidence" value="ECO:0007669"/>
    <property type="project" value="TreeGrafter"/>
</dbReference>
<evidence type="ECO:0000259" key="4">
    <source>
        <dbReference type="Pfam" id="PF00496"/>
    </source>
</evidence>
<dbReference type="Gene3D" id="3.40.190.10">
    <property type="entry name" value="Periplasmic binding protein-like II"/>
    <property type="match status" value="1"/>
</dbReference>
<gene>
    <name evidence="5" type="ORF">Ga0061067_12218</name>
</gene>
<keyword evidence="6" id="KW-1185">Reference proteome</keyword>
<dbReference type="EMBL" id="CYHE01000022">
    <property type="protein sequence ID" value="CUB00821.1"/>
    <property type="molecule type" value="Genomic_DNA"/>
</dbReference>
<reference evidence="6" key="1">
    <citation type="submission" date="2015-08" db="EMBL/GenBank/DDBJ databases">
        <authorList>
            <person name="Varghese N."/>
        </authorList>
    </citation>
    <scope>NUCLEOTIDE SEQUENCE [LARGE SCALE GENOMIC DNA]</scope>
    <source>
        <strain evidence="6">DSM 23407</strain>
    </source>
</reference>